<dbReference type="Gene3D" id="1.10.10.60">
    <property type="entry name" value="Homeodomain-like"/>
    <property type="match status" value="2"/>
</dbReference>
<sequence length="338" mass="38185">MTSAPDHALLTARSMSPHHRAEMREAFDQIVRLADHDRLTLRVPHEVKQVQNRRGMHYHYRPEIFFGLQGWTEFSFPNEGFRVSPGEVCLIPAGVPHGETVHAEPARPFRNLVIGFYNNTISIHFAHEARPRKPDIEVIEFFDAPNLDVFLTLANSLVHAHAMQAPAREAVRKGLLLSIFGLFRNLVETGTGHLNSDIGKVFQAKCLVREQFANPELSVIHIAAQLGCSADYLSHLFHTETRERLTHYVQRIRIEGAILALDTGSLTISQIAYASGFSDPAYFARVFKQHKGVTPQEFRLQLEAARQRQEDKPKTVYHDHLDYTHGAPALKQEAPAGK</sequence>
<dbReference type="InterPro" id="IPR009057">
    <property type="entry name" value="Homeodomain-like_sf"/>
</dbReference>
<dbReference type="GO" id="GO:0003700">
    <property type="term" value="F:DNA-binding transcription factor activity"/>
    <property type="evidence" value="ECO:0007669"/>
    <property type="project" value="InterPro"/>
</dbReference>
<dbReference type="SMART" id="SM00342">
    <property type="entry name" value="HTH_ARAC"/>
    <property type="match status" value="1"/>
</dbReference>
<evidence type="ECO:0000313" key="5">
    <source>
        <dbReference type="EMBL" id="AOS44045.1"/>
    </source>
</evidence>
<dbReference type="PANTHER" id="PTHR43280:SF2">
    <property type="entry name" value="HTH-TYPE TRANSCRIPTIONAL REGULATOR EXSA"/>
    <property type="match status" value="1"/>
</dbReference>
<accession>A0A1D8AT23</accession>
<dbReference type="InterPro" id="IPR018060">
    <property type="entry name" value="HTH_AraC"/>
</dbReference>
<keyword evidence="3" id="KW-0804">Transcription</keyword>
<reference evidence="5 6" key="1">
    <citation type="submission" date="2016-06" db="EMBL/GenBank/DDBJ databases">
        <title>Three novel species with peptidoglycan cell walls form the new genus Lacunisphaera gen. nov. in the family Opitutaceae of the verrucomicrobial subdivision 4.</title>
        <authorList>
            <person name="Rast P."/>
            <person name="Gloeckner I."/>
            <person name="Jogler M."/>
            <person name="Boedeker C."/>
            <person name="Jeske O."/>
            <person name="Wiegand S."/>
            <person name="Reinhardt R."/>
            <person name="Schumann P."/>
            <person name="Rohde M."/>
            <person name="Spring S."/>
            <person name="Gloeckner F.O."/>
            <person name="Jogler C."/>
        </authorList>
    </citation>
    <scope>NUCLEOTIDE SEQUENCE [LARGE SCALE GENOMIC DNA]</scope>
    <source>
        <strain evidence="5 6">IG16b</strain>
    </source>
</reference>
<dbReference type="GO" id="GO:0043565">
    <property type="term" value="F:sequence-specific DNA binding"/>
    <property type="evidence" value="ECO:0007669"/>
    <property type="project" value="InterPro"/>
</dbReference>
<dbReference type="AlphaFoldDB" id="A0A1D8AT23"/>
<dbReference type="InterPro" id="IPR018062">
    <property type="entry name" value="HTH_AraC-typ_CS"/>
</dbReference>
<evidence type="ECO:0000259" key="4">
    <source>
        <dbReference type="PROSITE" id="PS01124"/>
    </source>
</evidence>
<dbReference type="PROSITE" id="PS01124">
    <property type="entry name" value="HTH_ARAC_FAMILY_2"/>
    <property type="match status" value="1"/>
</dbReference>
<dbReference type="RefSeq" id="WP_237023473.1">
    <property type="nucleotide sequence ID" value="NZ_CP016094.1"/>
</dbReference>
<proteinExistence type="predicted"/>
<dbReference type="KEGG" id="obg:Verru16b_01106"/>
<dbReference type="Proteomes" id="UP000095228">
    <property type="component" value="Chromosome"/>
</dbReference>
<dbReference type="InterPro" id="IPR020449">
    <property type="entry name" value="Tscrpt_reg_AraC-type_HTH"/>
</dbReference>
<name>A0A1D8AT23_9BACT</name>
<keyword evidence="2" id="KW-0238">DNA-binding</keyword>
<dbReference type="SUPFAM" id="SSF51182">
    <property type="entry name" value="RmlC-like cupins"/>
    <property type="match status" value="1"/>
</dbReference>
<evidence type="ECO:0000313" key="6">
    <source>
        <dbReference type="Proteomes" id="UP000095228"/>
    </source>
</evidence>
<dbReference type="SUPFAM" id="SSF46689">
    <property type="entry name" value="Homeodomain-like"/>
    <property type="match status" value="1"/>
</dbReference>
<dbReference type="PANTHER" id="PTHR43280">
    <property type="entry name" value="ARAC-FAMILY TRANSCRIPTIONAL REGULATOR"/>
    <property type="match status" value="1"/>
</dbReference>
<dbReference type="InterPro" id="IPR011051">
    <property type="entry name" value="RmlC_Cupin_sf"/>
</dbReference>
<dbReference type="EMBL" id="CP016094">
    <property type="protein sequence ID" value="AOS44045.1"/>
    <property type="molecule type" value="Genomic_DNA"/>
</dbReference>
<dbReference type="Gene3D" id="2.60.120.10">
    <property type="entry name" value="Jelly Rolls"/>
    <property type="match status" value="1"/>
</dbReference>
<dbReference type="STRING" id="1838286.Verru16b_01106"/>
<keyword evidence="1" id="KW-0805">Transcription regulation</keyword>
<dbReference type="Pfam" id="PF12833">
    <property type="entry name" value="HTH_18"/>
    <property type="match status" value="1"/>
</dbReference>
<keyword evidence="6" id="KW-1185">Reference proteome</keyword>
<dbReference type="PROSITE" id="PS00041">
    <property type="entry name" value="HTH_ARAC_FAMILY_1"/>
    <property type="match status" value="1"/>
</dbReference>
<dbReference type="InterPro" id="IPR014710">
    <property type="entry name" value="RmlC-like_jellyroll"/>
</dbReference>
<evidence type="ECO:0000256" key="2">
    <source>
        <dbReference type="ARBA" id="ARBA00023125"/>
    </source>
</evidence>
<evidence type="ECO:0000256" key="1">
    <source>
        <dbReference type="ARBA" id="ARBA00023015"/>
    </source>
</evidence>
<dbReference type="PRINTS" id="PR00032">
    <property type="entry name" value="HTHARAC"/>
</dbReference>
<feature type="domain" description="HTH araC/xylS-type" evidence="4">
    <location>
        <begin position="202"/>
        <end position="301"/>
    </location>
</feature>
<protein>
    <submittedName>
        <fullName evidence="5">Arabinose operon regulatory protein</fullName>
    </submittedName>
</protein>
<gene>
    <name evidence="5" type="primary">araC</name>
    <name evidence="5" type="ORF">Verru16b_01106</name>
</gene>
<evidence type="ECO:0000256" key="3">
    <source>
        <dbReference type="ARBA" id="ARBA00023163"/>
    </source>
</evidence>
<organism evidence="5 6">
    <name type="scientific">Lacunisphaera limnophila</name>
    <dbReference type="NCBI Taxonomy" id="1838286"/>
    <lineage>
        <taxon>Bacteria</taxon>
        <taxon>Pseudomonadati</taxon>
        <taxon>Verrucomicrobiota</taxon>
        <taxon>Opitutia</taxon>
        <taxon>Opitutales</taxon>
        <taxon>Opitutaceae</taxon>
        <taxon>Lacunisphaera</taxon>
    </lineage>
</organism>